<reference evidence="2 3" key="2">
    <citation type="journal article" date="2013" name="Genome Biol. Evol.">
        <title>Genome sequencing of Giardia lamblia genotypes A2 and B isolates (DH and GS) and comparative analysis with the genomes of genotypes A1 and E (WB and Pig).</title>
        <authorList>
            <person name="Adam R.D."/>
            <person name="Dahlstrom E.W."/>
            <person name="Martens C.A."/>
            <person name="Bruno D.P."/>
            <person name="Barbian K.D."/>
            <person name="Ricklefs S.M."/>
            <person name="Hernandez M.M."/>
            <person name="Narla N.P."/>
            <person name="Patel R.B."/>
            <person name="Porcella S.F."/>
            <person name="Nash T.E."/>
        </authorList>
    </citation>
    <scope>NUCLEOTIDE SEQUENCE [LARGE SCALE GENOMIC DNA]</scope>
    <source>
        <strain evidence="2 3">GS</strain>
    </source>
</reference>
<proteinExistence type="predicted"/>
<keyword evidence="1" id="KW-0812">Transmembrane</keyword>
<organism evidence="2 3">
    <name type="scientific">Giardia intestinalis</name>
    <name type="common">Giardia lamblia</name>
    <dbReference type="NCBI Taxonomy" id="5741"/>
    <lineage>
        <taxon>Eukaryota</taxon>
        <taxon>Metamonada</taxon>
        <taxon>Diplomonadida</taxon>
        <taxon>Hexamitidae</taxon>
        <taxon>Giardiinae</taxon>
        <taxon>Giardia</taxon>
    </lineage>
</organism>
<sequence length="253" mass="28330">MNHSCCPCPQSIPEVQLKISMVVPRIEKLSRCVCASLAAGTLMLGLAAIAATIAVSFYHRVFYSMSPDLCPRNVVQFDEYLCAGEDFRTNPTPTKPFSVIFGSFSPLSRNIDFRIKLNLTSPVDLNMVYSIYKINTLEAVSSGTADDELGPPPPPPSHEHEWVGWSYAQNSPGSWKLLEKQSFSAKGLKNHGRSPSRHLLLSTRRTGLTKITISLRSQLCHFLTLVQWLPSSSRLLPVLRKMVFSQWFLFVWA</sequence>
<reference evidence="3" key="1">
    <citation type="submission" date="2012-02" db="EMBL/GenBank/DDBJ databases">
        <title>Genome sequencing of Giardia lamblia Genotypes A2 and B isolates (DH and GS) and comparative analysis with the genomes of Genotypes A1 and E (WB and Pig).</title>
        <authorList>
            <person name="Adam R."/>
            <person name="Dahlstrom E."/>
            <person name="Martens C."/>
            <person name="Bruno D."/>
            <person name="Barbian K."/>
            <person name="Porcella S.F."/>
            <person name="Nash T."/>
        </authorList>
    </citation>
    <scope>NUCLEOTIDE SEQUENCE</scope>
    <source>
        <strain evidence="3">GS</strain>
    </source>
</reference>
<protein>
    <recommendedName>
        <fullName evidence="4">Seipin</fullName>
    </recommendedName>
</protein>
<evidence type="ECO:0000313" key="2">
    <source>
        <dbReference type="EMBL" id="ESU45008.1"/>
    </source>
</evidence>
<comment type="caution">
    <text evidence="2">The sequence shown here is derived from an EMBL/GenBank/DDBJ whole genome shotgun (WGS) entry which is preliminary data.</text>
</comment>
<dbReference type="Proteomes" id="UP000018040">
    <property type="component" value="Unassembled WGS sequence"/>
</dbReference>
<evidence type="ECO:0000313" key="3">
    <source>
        <dbReference type="Proteomes" id="UP000018040"/>
    </source>
</evidence>
<dbReference type="VEuPathDB" id="GiardiaDB:DHA2_150117"/>
<keyword evidence="1" id="KW-1133">Transmembrane helix</keyword>
<keyword evidence="1" id="KW-0472">Membrane</keyword>
<gene>
    <name evidence="2" type="ORF">GSB_152315</name>
</gene>
<feature type="transmembrane region" description="Helical" evidence="1">
    <location>
        <begin position="33"/>
        <end position="58"/>
    </location>
</feature>
<accession>V6U1D4</accession>
<dbReference type="AlphaFoldDB" id="V6U1D4"/>
<name>V6U1D4_GIAIN</name>
<dbReference type="EMBL" id="AHHH01000012">
    <property type="protein sequence ID" value="ESU45008.1"/>
    <property type="molecule type" value="Genomic_DNA"/>
</dbReference>
<dbReference type="VEuPathDB" id="GiardiaDB:QR46_1271"/>
<dbReference type="VEuPathDB" id="GiardiaDB:GL50581_4184"/>
<evidence type="ECO:0000256" key="1">
    <source>
        <dbReference type="SAM" id="Phobius"/>
    </source>
</evidence>
<evidence type="ECO:0008006" key="4">
    <source>
        <dbReference type="Google" id="ProtNLM"/>
    </source>
</evidence>
<dbReference type="VEuPathDB" id="GiardiaDB:GL50803_003062"/>